<keyword evidence="3" id="KW-1185">Reference proteome</keyword>
<sequence length="176" mass="19993">MTNKVQVIGWVVFAVVILSVLGCIFLFFKYKKEGKLAKEEKIKRILLDLSYYAVCQAELYYKDGHGKEKLEYSIKKVKSQLPAFLAFFISEEMIVGTIEYALSELQLIFKSQKENRNNILNKIIEVGTKTQDVKETLKVAENLKENNGYIEGFGEIRTNFHGETEGAAGVRAGIKL</sequence>
<accession>A0A7G9GXK1</accession>
<evidence type="ECO:0000313" key="2">
    <source>
        <dbReference type="EMBL" id="QNM15533.1"/>
    </source>
</evidence>
<reference evidence="2 3" key="1">
    <citation type="submission" date="2020-08" db="EMBL/GenBank/DDBJ databases">
        <authorList>
            <person name="Liu C."/>
            <person name="Sun Q."/>
        </authorList>
    </citation>
    <scope>NUCLEOTIDE SEQUENCE [LARGE SCALE GENOMIC DNA]</scope>
    <source>
        <strain evidence="2 3">NSJ-57</strain>
    </source>
</reference>
<dbReference type="EMBL" id="CP060637">
    <property type="protein sequence ID" value="QNM15533.1"/>
    <property type="molecule type" value="Genomic_DNA"/>
</dbReference>
<dbReference type="KEGG" id="fho:H9Q81_01445"/>
<dbReference type="RefSeq" id="WP_187422999.1">
    <property type="nucleotide sequence ID" value="NZ_CP060637.1"/>
</dbReference>
<keyword evidence="1" id="KW-1133">Transmembrane helix</keyword>
<organism evidence="2 3">
    <name type="scientific">Fusobacterium hominis</name>
    <dbReference type="NCBI Taxonomy" id="2764326"/>
    <lineage>
        <taxon>Bacteria</taxon>
        <taxon>Fusobacteriati</taxon>
        <taxon>Fusobacteriota</taxon>
        <taxon>Fusobacteriia</taxon>
        <taxon>Fusobacteriales</taxon>
        <taxon>Fusobacteriaceae</taxon>
        <taxon>Fusobacterium</taxon>
    </lineage>
</organism>
<keyword evidence="1" id="KW-0472">Membrane</keyword>
<dbReference type="Proteomes" id="UP000515913">
    <property type="component" value="Chromosome"/>
</dbReference>
<dbReference type="PROSITE" id="PS51257">
    <property type="entry name" value="PROKAR_LIPOPROTEIN"/>
    <property type="match status" value="1"/>
</dbReference>
<proteinExistence type="predicted"/>
<protein>
    <submittedName>
        <fullName evidence="2">Uncharacterized protein</fullName>
    </submittedName>
</protein>
<evidence type="ECO:0000313" key="3">
    <source>
        <dbReference type="Proteomes" id="UP000515913"/>
    </source>
</evidence>
<keyword evidence="1" id="KW-0812">Transmembrane</keyword>
<evidence type="ECO:0000256" key="1">
    <source>
        <dbReference type="SAM" id="Phobius"/>
    </source>
</evidence>
<gene>
    <name evidence="2" type="ORF">H9Q81_01445</name>
</gene>
<feature type="transmembrane region" description="Helical" evidence="1">
    <location>
        <begin position="6"/>
        <end position="28"/>
    </location>
</feature>
<dbReference type="AlphaFoldDB" id="A0A7G9GXK1"/>
<name>A0A7G9GXK1_9FUSO</name>